<reference evidence="3" key="1">
    <citation type="journal article" date="2014" name="Science">
        <title>Ancient hybridizations among the ancestral genomes of bread wheat.</title>
        <authorList>
            <consortium name="International Wheat Genome Sequencing Consortium,"/>
            <person name="Marcussen T."/>
            <person name="Sandve S.R."/>
            <person name="Heier L."/>
            <person name="Spannagl M."/>
            <person name="Pfeifer M."/>
            <person name="Jakobsen K.S."/>
            <person name="Wulff B.B."/>
            <person name="Steuernagel B."/>
            <person name="Mayer K.F."/>
            <person name="Olsen O.A."/>
        </authorList>
    </citation>
    <scope>NUCLEOTIDE SEQUENCE [LARGE SCALE GENOMIC DNA]</scope>
    <source>
        <strain evidence="3">cv. AL8/78</strain>
    </source>
</reference>
<dbReference type="EnsemblPlants" id="AET2Gv20805200.2">
    <property type="protein sequence ID" value="AET2Gv20805200.2"/>
    <property type="gene ID" value="AET2Gv20805200"/>
</dbReference>
<proteinExistence type="predicted"/>
<protein>
    <recommendedName>
        <fullName evidence="1">PORR domain-containing protein</fullName>
    </recommendedName>
</protein>
<evidence type="ECO:0000313" key="2">
    <source>
        <dbReference type="EnsemblPlants" id="AET2Gv20805200.2"/>
    </source>
</evidence>
<accession>A0A453CCA8</accession>
<reference evidence="2" key="4">
    <citation type="submission" date="2019-03" db="UniProtKB">
        <authorList>
            <consortium name="EnsemblPlants"/>
        </authorList>
    </citation>
    <scope>IDENTIFICATION</scope>
</reference>
<dbReference type="AlphaFoldDB" id="A0A453CCA8"/>
<reference evidence="2" key="5">
    <citation type="journal article" date="2021" name="G3 (Bethesda)">
        <title>Aegilops tauschii genome assembly Aet v5.0 features greater sequence contiguity and improved annotation.</title>
        <authorList>
            <person name="Wang L."/>
            <person name="Zhu T."/>
            <person name="Rodriguez J.C."/>
            <person name="Deal K.R."/>
            <person name="Dubcovsky J."/>
            <person name="McGuire P.E."/>
            <person name="Lux T."/>
            <person name="Spannagl M."/>
            <person name="Mayer K.F.X."/>
            <person name="Baldrich P."/>
            <person name="Meyers B.C."/>
            <person name="Huo N."/>
            <person name="Gu Y.Q."/>
            <person name="Zhou H."/>
            <person name="Devos K.M."/>
            <person name="Bennetzen J.L."/>
            <person name="Unver T."/>
            <person name="Budak H."/>
            <person name="Gulick P.J."/>
            <person name="Galiba G."/>
            <person name="Kalapos B."/>
            <person name="Nelson D.R."/>
            <person name="Li P."/>
            <person name="You F.M."/>
            <person name="Luo M.C."/>
            <person name="Dvorak J."/>
        </authorList>
    </citation>
    <scope>NUCLEOTIDE SEQUENCE [LARGE SCALE GENOMIC DNA]</scope>
    <source>
        <strain evidence="2">cv. AL8/78</strain>
    </source>
</reference>
<feature type="domain" description="PORR" evidence="1">
    <location>
        <begin position="16"/>
        <end position="75"/>
    </location>
</feature>
<keyword evidence="3" id="KW-1185">Reference proteome</keyword>
<evidence type="ECO:0000259" key="1">
    <source>
        <dbReference type="Pfam" id="PF11955"/>
    </source>
</evidence>
<reference evidence="2" key="3">
    <citation type="journal article" date="2017" name="Nature">
        <title>Genome sequence of the progenitor of the wheat D genome Aegilops tauschii.</title>
        <authorList>
            <person name="Luo M.C."/>
            <person name="Gu Y.Q."/>
            <person name="Puiu D."/>
            <person name="Wang H."/>
            <person name="Twardziok S.O."/>
            <person name="Deal K.R."/>
            <person name="Huo N."/>
            <person name="Zhu T."/>
            <person name="Wang L."/>
            <person name="Wang Y."/>
            <person name="McGuire P.E."/>
            <person name="Liu S."/>
            <person name="Long H."/>
            <person name="Ramasamy R.K."/>
            <person name="Rodriguez J.C."/>
            <person name="Van S.L."/>
            <person name="Yuan L."/>
            <person name="Wang Z."/>
            <person name="Xia Z."/>
            <person name="Xiao L."/>
            <person name="Anderson O.D."/>
            <person name="Ouyang S."/>
            <person name="Liang Y."/>
            <person name="Zimin A.V."/>
            <person name="Pertea G."/>
            <person name="Qi P."/>
            <person name="Bennetzen J.L."/>
            <person name="Dai X."/>
            <person name="Dawson M.W."/>
            <person name="Muller H.G."/>
            <person name="Kugler K."/>
            <person name="Rivarola-Duarte L."/>
            <person name="Spannagl M."/>
            <person name="Mayer K.F.X."/>
            <person name="Lu F.H."/>
            <person name="Bevan M.W."/>
            <person name="Leroy P."/>
            <person name="Li P."/>
            <person name="You F.M."/>
            <person name="Sun Q."/>
            <person name="Liu Z."/>
            <person name="Lyons E."/>
            <person name="Wicker T."/>
            <person name="Salzberg S.L."/>
            <person name="Devos K.M."/>
            <person name="Dvorak J."/>
        </authorList>
    </citation>
    <scope>NUCLEOTIDE SEQUENCE [LARGE SCALE GENOMIC DNA]</scope>
    <source>
        <strain evidence="2">cv. AL8/78</strain>
    </source>
</reference>
<reference evidence="3" key="2">
    <citation type="journal article" date="2017" name="Nat. Plants">
        <title>The Aegilops tauschii genome reveals multiple impacts of transposons.</title>
        <authorList>
            <person name="Zhao G."/>
            <person name="Zou C."/>
            <person name="Li K."/>
            <person name="Wang K."/>
            <person name="Li T."/>
            <person name="Gao L."/>
            <person name="Zhang X."/>
            <person name="Wang H."/>
            <person name="Yang Z."/>
            <person name="Liu X."/>
            <person name="Jiang W."/>
            <person name="Mao L."/>
            <person name="Kong X."/>
            <person name="Jiao Y."/>
            <person name="Jia J."/>
        </authorList>
    </citation>
    <scope>NUCLEOTIDE SEQUENCE [LARGE SCALE GENOMIC DNA]</scope>
    <source>
        <strain evidence="3">cv. AL8/78</strain>
    </source>
</reference>
<dbReference type="Proteomes" id="UP000015105">
    <property type="component" value="Chromosome 2D"/>
</dbReference>
<dbReference type="Pfam" id="PF11955">
    <property type="entry name" value="PORR"/>
    <property type="match status" value="1"/>
</dbReference>
<evidence type="ECO:0000313" key="3">
    <source>
        <dbReference type="Proteomes" id="UP000015105"/>
    </source>
</evidence>
<organism evidence="2 3">
    <name type="scientific">Aegilops tauschii subsp. strangulata</name>
    <name type="common">Goatgrass</name>
    <dbReference type="NCBI Taxonomy" id="200361"/>
    <lineage>
        <taxon>Eukaryota</taxon>
        <taxon>Viridiplantae</taxon>
        <taxon>Streptophyta</taxon>
        <taxon>Embryophyta</taxon>
        <taxon>Tracheophyta</taxon>
        <taxon>Spermatophyta</taxon>
        <taxon>Magnoliopsida</taxon>
        <taxon>Liliopsida</taxon>
        <taxon>Poales</taxon>
        <taxon>Poaceae</taxon>
        <taxon>BOP clade</taxon>
        <taxon>Pooideae</taxon>
        <taxon>Triticodae</taxon>
        <taxon>Triticeae</taxon>
        <taxon>Triticinae</taxon>
        <taxon>Aegilops</taxon>
    </lineage>
</organism>
<dbReference type="GO" id="GO:0003723">
    <property type="term" value="F:RNA binding"/>
    <property type="evidence" value="ECO:0007669"/>
    <property type="project" value="InterPro"/>
</dbReference>
<dbReference type="InterPro" id="IPR021099">
    <property type="entry name" value="PORR_domain"/>
</dbReference>
<name>A0A453CCA8_AEGTS</name>
<dbReference type="Gramene" id="AET2Gv20805200.2">
    <property type="protein sequence ID" value="AET2Gv20805200.2"/>
    <property type="gene ID" value="AET2Gv20805200"/>
</dbReference>
<sequence length="101" mass="11930">IPPVRCISSLKVPWRRDAALDASIDRDRRFHQASRLVREVLLSPGRRLLLRYLSKRRQRIRLPVHVATFLRRFQNYHFIGFLLMCDVYAGLMESLSAIRVV</sequence>